<dbReference type="InterPro" id="IPR000477">
    <property type="entry name" value="RT_dom"/>
</dbReference>
<dbReference type="SUPFAM" id="SSF56672">
    <property type="entry name" value="DNA/RNA polymerases"/>
    <property type="match status" value="1"/>
</dbReference>
<dbReference type="EMBL" id="CP092871">
    <property type="protein sequence ID" value="UYV71865.1"/>
    <property type="molecule type" value="Genomic_DNA"/>
</dbReference>
<feature type="region of interest" description="Disordered" evidence="1">
    <location>
        <begin position="1"/>
        <end position="41"/>
    </location>
</feature>
<dbReference type="PANTHER" id="PTHR24559">
    <property type="entry name" value="TRANSPOSON TY3-I GAG-POL POLYPROTEIN"/>
    <property type="match status" value="1"/>
</dbReference>
<reference evidence="4 5" key="1">
    <citation type="submission" date="2022-01" db="EMBL/GenBank/DDBJ databases">
        <title>A chromosomal length assembly of Cordylochernes scorpioides.</title>
        <authorList>
            <person name="Zeh D."/>
            <person name="Zeh J."/>
        </authorList>
    </citation>
    <scope>NUCLEOTIDE SEQUENCE [LARGE SCALE GENOMIC DNA]</scope>
    <source>
        <strain evidence="4">IN4F17</strain>
        <tissue evidence="4">Whole Body</tissue>
    </source>
</reference>
<evidence type="ECO:0000259" key="3">
    <source>
        <dbReference type="Pfam" id="PF00078"/>
    </source>
</evidence>
<dbReference type="PANTHER" id="PTHR24559:SF444">
    <property type="entry name" value="REVERSE TRANSCRIPTASE DOMAIN-CONTAINING PROTEIN"/>
    <property type="match status" value="1"/>
</dbReference>
<dbReference type="Proteomes" id="UP001235939">
    <property type="component" value="Chromosome 09"/>
</dbReference>
<dbReference type="InterPro" id="IPR053134">
    <property type="entry name" value="RNA-dir_DNA_polymerase"/>
</dbReference>
<accession>A0ABY6KXP6</accession>
<feature type="compositionally biased region" description="Basic and acidic residues" evidence="1">
    <location>
        <begin position="32"/>
        <end position="41"/>
    </location>
</feature>
<dbReference type="CDD" id="cd01647">
    <property type="entry name" value="RT_LTR"/>
    <property type="match status" value="1"/>
</dbReference>
<dbReference type="Gene3D" id="3.10.10.10">
    <property type="entry name" value="HIV Type 1 Reverse Transcriptase, subunit A, domain 1"/>
    <property type="match status" value="1"/>
</dbReference>
<keyword evidence="5" id="KW-1185">Reference proteome</keyword>
<gene>
    <name evidence="4" type="ORF">LAZ67_9000790</name>
</gene>
<protein>
    <submittedName>
        <fullName evidence="4">K02A2.6-like</fullName>
    </submittedName>
</protein>
<organism evidence="4 5">
    <name type="scientific">Cordylochernes scorpioides</name>
    <dbReference type="NCBI Taxonomy" id="51811"/>
    <lineage>
        <taxon>Eukaryota</taxon>
        <taxon>Metazoa</taxon>
        <taxon>Ecdysozoa</taxon>
        <taxon>Arthropoda</taxon>
        <taxon>Chelicerata</taxon>
        <taxon>Arachnida</taxon>
        <taxon>Pseudoscorpiones</taxon>
        <taxon>Cheliferoidea</taxon>
        <taxon>Chernetidae</taxon>
        <taxon>Cordylochernes</taxon>
    </lineage>
</organism>
<feature type="transmembrane region" description="Helical" evidence="2">
    <location>
        <begin position="80"/>
        <end position="101"/>
    </location>
</feature>
<evidence type="ECO:0000256" key="1">
    <source>
        <dbReference type="SAM" id="MobiDB-lite"/>
    </source>
</evidence>
<dbReference type="Pfam" id="PF00078">
    <property type="entry name" value="RVT_1"/>
    <property type="match status" value="1"/>
</dbReference>
<dbReference type="InterPro" id="IPR043128">
    <property type="entry name" value="Rev_trsase/Diguanyl_cyclase"/>
</dbReference>
<keyword evidence="2" id="KW-0812">Transmembrane</keyword>
<proteinExistence type="predicted"/>
<keyword evidence="2" id="KW-1133">Transmembrane helix</keyword>
<evidence type="ECO:0000256" key="2">
    <source>
        <dbReference type="SAM" id="Phobius"/>
    </source>
</evidence>
<keyword evidence="2" id="KW-0472">Membrane</keyword>
<evidence type="ECO:0000313" key="5">
    <source>
        <dbReference type="Proteomes" id="UP001235939"/>
    </source>
</evidence>
<name>A0ABY6KXP6_9ARAC</name>
<dbReference type="Gene3D" id="3.30.70.270">
    <property type="match status" value="1"/>
</dbReference>
<evidence type="ECO:0000313" key="4">
    <source>
        <dbReference type="EMBL" id="UYV71865.1"/>
    </source>
</evidence>
<sequence>MGGASTRCQKHGYCKEESLPRRRSSQQGQRQGPERESSKVDDVMDTLQGPKYFSAIDLEWQVEIEEGDKKKPACTTCHGLYEFNVIPFGLCSAPLMFLLLMDNVLKSMKWKICYLYYVIIYSDDFKTHIERLEAVFKYFGESNFKLNEKIQTCL</sequence>
<dbReference type="InterPro" id="IPR043502">
    <property type="entry name" value="DNA/RNA_pol_sf"/>
</dbReference>
<feature type="domain" description="Reverse transcriptase" evidence="3">
    <location>
        <begin position="37"/>
        <end position="149"/>
    </location>
</feature>